<dbReference type="RefSeq" id="WP_182958115.1">
    <property type="nucleotide sequence ID" value="NZ_WNXC01000004.1"/>
</dbReference>
<dbReference type="Proteomes" id="UP000636110">
    <property type="component" value="Unassembled WGS sequence"/>
</dbReference>
<keyword evidence="2" id="KW-1185">Reference proteome</keyword>
<reference evidence="1 2" key="1">
    <citation type="submission" date="2019-11" db="EMBL/GenBank/DDBJ databases">
        <title>Description of Pedobacter sp. LMG 31462T.</title>
        <authorList>
            <person name="Carlier A."/>
            <person name="Qi S."/>
            <person name="Vandamme P."/>
        </authorList>
    </citation>
    <scope>NUCLEOTIDE SEQUENCE [LARGE SCALE GENOMIC DNA]</scope>
    <source>
        <strain evidence="1 2">LMG 31462</strain>
    </source>
</reference>
<evidence type="ECO:0000313" key="1">
    <source>
        <dbReference type="EMBL" id="MBB2149892.1"/>
    </source>
</evidence>
<evidence type="ECO:0000313" key="2">
    <source>
        <dbReference type="Proteomes" id="UP000636110"/>
    </source>
</evidence>
<dbReference type="EMBL" id="WNXC01000004">
    <property type="protein sequence ID" value="MBB2149892.1"/>
    <property type="molecule type" value="Genomic_DNA"/>
</dbReference>
<organism evidence="1 2">
    <name type="scientific">Pedobacter gandavensis</name>
    <dbReference type="NCBI Taxonomy" id="2679963"/>
    <lineage>
        <taxon>Bacteria</taxon>
        <taxon>Pseudomonadati</taxon>
        <taxon>Bacteroidota</taxon>
        <taxon>Sphingobacteriia</taxon>
        <taxon>Sphingobacteriales</taxon>
        <taxon>Sphingobacteriaceae</taxon>
        <taxon>Pedobacter</taxon>
    </lineage>
</organism>
<name>A0ABR6EXY5_9SPHI</name>
<protein>
    <submittedName>
        <fullName evidence="1">Lipopolysaccharide biosynthesis protein</fullName>
    </submittedName>
</protein>
<gene>
    <name evidence="1" type="ORF">GM920_13400</name>
</gene>
<accession>A0ABR6EXY5</accession>
<sequence>MGDLKGKSILLFCPMFFEYEREIIKALEDLGAKVIWFDDRPSNDFFSKAIIRVNKGFLKNRIYRYYNEILSRLKNEEKDFDYLFFVNPEAITKDVLQQFKTLFPTAKCLLYMWDSFKNRKQNIELLPFFDDKFTFDPVDAKAHDLKLRPLFYTTAYAQKNVVKHHKYDLLFIGTAHSDRYILVKNITANLKLAKSKLYFYLGSKMLFFAKKVTDKEFRDVNFKDISFESLTHTNIFNLMSQSKSILDINHPQQKGLTMRTFEALGANIKLITTNPQIVNYDFYNPNNVLLIDRTQPDIDSKFFEGSFIVPSPEMMSKYSIKGWAKEIFSIV</sequence>
<proteinExistence type="predicted"/>
<comment type="caution">
    <text evidence="1">The sequence shown here is derived from an EMBL/GenBank/DDBJ whole genome shotgun (WGS) entry which is preliminary data.</text>
</comment>